<organism evidence="6 7">
    <name type="scientific">Phaeobacter inhibens</name>
    <dbReference type="NCBI Taxonomy" id="221822"/>
    <lineage>
        <taxon>Bacteria</taxon>
        <taxon>Pseudomonadati</taxon>
        <taxon>Pseudomonadota</taxon>
        <taxon>Alphaproteobacteria</taxon>
        <taxon>Rhodobacterales</taxon>
        <taxon>Roseobacteraceae</taxon>
        <taxon>Phaeobacter</taxon>
    </lineage>
</organism>
<dbReference type="AlphaFoldDB" id="A0A2I7KB10"/>
<reference evidence="6 7" key="1">
    <citation type="journal article" date="2017" name="Front. Microbiol.">
        <title>Phaeobacter piscinae sp. nov., a species of the Roseobacter group and potential aquaculture probiont.</title>
        <authorList>
            <person name="Sonnenschein E.C."/>
            <person name="Phippen C.B.W."/>
            <person name="Nielsen K.F."/>
            <person name="Mateiu R.V."/>
            <person name="Melchiorsen J."/>
            <person name="Gram L."/>
            <person name="Overmann J."/>
            <person name="Freese H.M."/>
        </authorList>
    </citation>
    <scope>NUCLEOTIDE SEQUENCE [LARGE SCALE GENOMIC DNA]</scope>
    <source>
        <strain evidence="6 7">P88</strain>
    </source>
</reference>
<dbReference type="PANTHER" id="PTHR30537:SF74">
    <property type="entry name" value="HTH-TYPE TRANSCRIPTIONAL REGULATOR TRPI"/>
    <property type="match status" value="1"/>
</dbReference>
<evidence type="ECO:0000256" key="4">
    <source>
        <dbReference type="ARBA" id="ARBA00023163"/>
    </source>
</evidence>
<gene>
    <name evidence="6" type="ORF">PhaeoP88_02436</name>
</gene>
<dbReference type="PRINTS" id="PR00039">
    <property type="entry name" value="HTHLYSR"/>
</dbReference>
<dbReference type="SUPFAM" id="SSF46785">
    <property type="entry name" value="Winged helix' DNA-binding domain"/>
    <property type="match status" value="1"/>
</dbReference>
<dbReference type="Pfam" id="PF00126">
    <property type="entry name" value="HTH_1"/>
    <property type="match status" value="1"/>
</dbReference>
<dbReference type="Gene3D" id="3.40.190.10">
    <property type="entry name" value="Periplasmic binding protein-like II"/>
    <property type="match status" value="2"/>
</dbReference>
<evidence type="ECO:0000313" key="7">
    <source>
        <dbReference type="Proteomes" id="UP000236447"/>
    </source>
</evidence>
<keyword evidence="3" id="KW-0238">DNA-binding</keyword>
<dbReference type="InterPro" id="IPR000847">
    <property type="entry name" value="LysR_HTH_N"/>
</dbReference>
<dbReference type="GO" id="GO:0003700">
    <property type="term" value="F:DNA-binding transcription factor activity"/>
    <property type="evidence" value="ECO:0007669"/>
    <property type="project" value="InterPro"/>
</dbReference>
<evidence type="ECO:0000259" key="5">
    <source>
        <dbReference type="PROSITE" id="PS50931"/>
    </source>
</evidence>
<keyword evidence="2" id="KW-0805">Transcription regulation</keyword>
<dbReference type="InterPro" id="IPR036388">
    <property type="entry name" value="WH-like_DNA-bd_sf"/>
</dbReference>
<dbReference type="Pfam" id="PF03466">
    <property type="entry name" value="LysR_substrate"/>
    <property type="match status" value="1"/>
</dbReference>
<evidence type="ECO:0000256" key="1">
    <source>
        <dbReference type="ARBA" id="ARBA00009437"/>
    </source>
</evidence>
<dbReference type="InterPro" id="IPR005119">
    <property type="entry name" value="LysR_subst-bd"/>
</dbReference>
<dbReference type="SUPFAM" id="SSF53850">
    <property type="entry name" value="Periplasmic binding protein-like II"/>
    <property type="match status" value="1"/>
</dbReference>
<accession>A0A2I7KB10</accession>
<dbReference type="Gene3D" id="1.10.10.10">
    <property type="entry name" value="Winged helix-like DNA-binding domain superfamily/Winged helix DNA-binding domain"/>
    <property type="match status" value="1"/>
</dbReference>
<evidence type="ECO:0000313" key="6">
    <source>
        <dbReference type="EMBL" id="AUQ99791.1"/>
    </source>
</evidence>
<reference evidence="6 7" key="2">
    <citation type="journal article" date="2017" name="Genome Biol. Evol.">
        <title>Trajectories and Drivers of Genome Evolution in Surface-Associated Marine Phaeobacter.</title>
        <authorList>
            <person name="Freese H.M."/>
            <person name="Sikorski J."/>
            <person name="Bunk B."/>
            <person name="Scheuner C."/>
            <person name="Meier-Kolthoff J.P."/>
            <person name="Sproer C."/>
            <person name="Gram L."/>
            <person name="Overmann J."/>
        </authorList>
    </citation>
    <scope>NUCLEOTIDE SEQUENCE [LARGE SCALE GENOMIC DNA]</scope>
    <source>
        <strain evidence="6 7">P88</strain>
    </source>
</reference>
<keyword evidence="4" id="KW-0804">Transcription</keyword>
<evidence type="ECO:0000256" key="2">
    <source>
        <dbReference type="ARBA" id="ARBA00023015"/>
    </source>
</evidence>
<feature type="domain" description="HTH lysR-type" evidence="5">
    <location>
        <begin position="11"/>
        <end position="68"/>
    </location>
</feature>
<dbReference type="Proteomes" id="UP000236447">
    <property type="component" value="Chromosome"/>
</dbReference>
<dbReference type="PANTHER" id="PTHR30537">
    <property type="entry name" value="HTH-TYPE TRANSCRIPTIONAL REGULATOR"/>
    <property type="match status" value="1"/>
</dbReference>
<dbReference type="RefSeq" id="WP_102883804.1">
    <property type="nucleotide sequence ID" value="NZ_CP010725.1"/>
</dbReference>
<comment type="similarity">
    <text evidence="1">Belongs to the LysR transcriptional regulatory family.</text>
</comment>
<dbReference type="GO" id="GO:0043565">
    <property type="term" value="F:sequence-specific DNA binding"/>
    <property type="evidence" value="ECO:0007669"/>
    <property type="project" value="TreeGrafter"/>
</dbReference>
<dbReference type="PROSITE" id="PS50931">
    <property type="entry name" value="HTH_LYSR"/>
    <property type="match status" value="1"/>
</dbReference>
<dbReference type="InterPro" id="IPR058163">
    <property type="entry name" value="LysR-type_TF_proteobact-type"/>
</dbReference>
<evidence type="ECO:0000256" key="3">
    <source>
        <dbReference type="ARBA" id="ARBA00023125"/>
    </source>
</evidence>
<dbReference type="InterPro" id="IPR036390">
    <property type="entry name" value="WH_DNA-bd_sf"/>
</dbReference>
<dbReference type="EMBL" id="CP010725">
    <property type="protein sequence ID" value="AUQ99791.1"/>
    <property type="molecule type" value="Genomic_DNA"/>
</dbReference>
<sequence>MTVSPPRPKGPPLNAMRAFEAAARLNGFVAAAQELGVTPGAVSQQVKALEDWTGTPLFQRNPQGVVLTAAGKALLPSFVDAFDALGAATQALRSLRPVQDLHIAALPCIAQLWLPQRLDQLRRALPDLKISVTAMEEPPNLNRELFDFAIFYASPDERPEAALVLQGDRIFPVCAPAVAAGLNHPEDLPQFILLQDQTWAGDWAQWSKSTGLALPNADSGPAYSLYSLALQQAIAGAGVLMGHEALVADALDQGSLICPFKDLSADSGRQLILVQPPRARRGSAHETILALLR</sequence>
<dbReference type="GO" id="GO:0006351">
    <property type="term" value="P:DNA-templated transcription"/>
    <property type="evidence" value="ECO:0007669"/>
    <property type="project" value="TreeGrafter"/>
</dbReference>
<protein>
    <submittedName>
        <fullName evidence="6">HTH-type transcriptional regulator, LysR type</fullName>
    </submittedName>
</protein>
<proteinExistence type="inferred from homology"/>
<name>A0A2I7KB10_9RHOB</name>